<protein>
    <submittedName>
        <fullName evidence="1">Uncharacterized protein</fullName>
    </submittedName>
</protein>
<sequence length="88" mass="10312">MPPLGKEGRGAGEGGVEGMRTGVAAWMRKRREKVERREGRRETWLQMKRAEKVEWELRTAVGKDGREVDKVRQEREKQKERTKTTAKF</sequence>
<gene>
    <name evidence="1" type="ORF">LTS18_004539</name>
</gene>
<organism evidence="1 2">
    <name type="scientific">Coniosporium uncinatum</name>
    <dbReference type="NCBI Taxonomy" id="93489"/>
    <lineage>
        <taxon>Eukaryota</taxon>
        <taxon>Fungi</taxon>
        <taxon>Dikarya</taxon>
        <taxon>Ascomycota</taxon>
        <taxon>Pezizomycotina</taxon>
        <taxon>Dothideomycetes</taxon>
        <taxon>Dothideomycetes incertae sedis</taxon>
        <taxon>Coniosporium</taxon>
    </lineage>
</organism>
<keyword evidence="2" id="KW-1185">Reference proteome</keyword>
<reference evidence="1" key="1">
    <citation type="submission" date="2024-09" db="EMBL/GenBank/DDBJ databases">
        <title>Black Yeasts Isolated from many extreme environments.</title>
        <authorList>
            <person name="Coleine C."/>
            <person name="Stajich J.E."/>
            <person name="Selbmann L."/>
        </authorList>
    </citation>
    <scope>NUCLEOTIDE SEQUENCE</scope>
    <source>
        <strain evidence="1">CCFEE 5737</strain>
    </source>
</reference>
<comment type="caution">
    <text evidence="1">The sequence shown here is derived from an EMBL/GenBank/DDBJ whole genome shotgun (WGS) entry which is preliminary data.</text>
</comment>
<proteinExistence type="predicted"/>
<dbReference type="Proteomes" id="UP001186974">
    <property type="component" value="Unassembled WGS sequence"/>
</dbReference>
<evidence type="ECO:0000313" key="2">
    <source>
        <dbReference type="Proteomes" id="UP001186974"/>
    </source>
</evidence>
<evidence type="ECO:0000313" key="1">
    <source>
        <dbReference type="EMBL" id="KAK3062241.1"/>
    </source>
</evidence>
<name>A0ACC3D5K4_9PEZI</name>
<dbReference type="EMBL" id="JAWDJW010007397">
    <property type="protein sequence ID" value="KAK3062241.1"/>
    <property type="molecule type" value="Genomic_DNA"/>
</dbReference>
<accession>A0ACC3D5K4</accession>